<keyword evidence="2" id="KW-1185">Reference proteome</keyword>
<reference evidence="1 2" key="1">
    <citation type="submission" date="2024-07" db="EMBL/GenBank/DDBJ databases">
        <title>Genomic Encyclopedia of Type Strains, Phase V (KMG-V): Genome sequencing to study the core and pangenomes of soil and plant-associated prokaryotes.</title>
        <authorList>
            <person name="Whitman W."/>
        </authorList>
    </citation>
    <scope>NUCLEOTIDE SEQUENCE [LARGE SCALE GENOMIC DNA]</scope>
    <source>
        <strain evidence="1 2">USDA 222</strain>
    </source>
</reference>
<dbReference type="Proteomes" id="UP001565474">
    <property type="component" value="Unassembled WGS sequence"/>
</dbReference>
<organism evidence="1 2">
    <name type="scientific">Bradyrhizobium yuanmingense</name>
    <dbReference type="NCBI Taxonomy" id="108015"/>
    <lineage>
        <taxon>Bacteria</taxon>
        <taxon>Pseudomonadati</taxon>
        <taxon>Pseudomonadota</taxon>
        <taxon>Alphaproteobacteria</taxon>
        <taxon>Hyphomicrobiales</taxon>
        <taxon>Nitrobacteraceae</taxon>
        <taxon>Bradyrhizobium</taxon>
    </lineage>
</organism>
<comment type="caution">
    <text evidence="1">The sequence shown here is derived from an EMBL/GenBank/DDBJ whole genome shotgun (WGS) entry which is preliminary data.</text>
</comment>
<proteinExistence type="predicted"/>
<gene>
    <name evidence="1" type="ORF">ABH992_004636</name>
</gene>
<dbReference type="EMBL" id="JBGBZN010000002">
    <property type="protein sequence ID" value="MEY9472237.1"/>
    <property type="molecule type" value="Genomic_DNA"/>
</dbReference>
<protein>
    <submittedName>
        <fullName evidence="1">Uncharacterized protein</fullName>
    </submittedName>
</protein>
<evidence type="ECO:0000313" key="2">
    <source>
        <dbReference type="Proteomes" id="UP001565474"/>
    </source>
</evidence>
<sequence length="264" mass="30700">MNDDYRDEFPFGAVDRASELQAQIYHTIARPFVRAAVTTFTAQASRSVHPERLSRALMSSRNLMLAGFKSISEQVRQSRAKARVDNPFLLAEALYVQHIAHAMICWRDLRDMMYELMFHSMWNTPLQHYFSDRYEVQARQMTREELRSRPDVQFALKMIATGGFIEAVIRIMALLVSDRGGIRRDRLDRWSRVLTENEPFRSVPSDRLTTITRQQTIIATLEREQAIETLPLCWMTLRSAAAPTWSHAMYPVPSRKCRRSRSTS</sequence>
<accession>A0ABV4GMQ4</accession>
<name>A0ABV4GMQ4_9BRAD</name>
<dbReference type="InterPro" id="IPR024501">
    <property type="entry name" value="DUF3141"/>
</dbReference>
<evidence type="ECO:0000313" key="1">
    <source>
        <dbReference type="EMBL" id="MEY9472237.1"/>
    </source>
</evidence>
<dbReference type="Pfam" id="PF11339">
    <property type="entry name" value="DUF3141"/>
    <property type="match status" value="1"/>
</dbReference>